<dbReference type="STRING" id="1232683.ADIMK_0103"/>
<dbReference type="PANTHER" id="PTHR12110">
    <property type="entry name" value="HYDROXYPYRUVATE ISOMERASE"/>
    <property type="match status" value="1"/>
</dbReference>
<dbReference type="SUPFAM" id="SSF51658">
    <property type="entry name" value="Xylose isomerase-like"/>
    <property type="match status" value="1"/>
</dbReference>
<dbReference type="EMBL" id="JMQN01000004">
    <property type="protein sequence ID" value="KEA65791.1"/>
    <property type="molecule type" value="Genomic_DNA"/>
</dbReference>
<comment type="caution">
    <text evidence="2">The sequence shown here is derived from an EMBL/GenBank/DDBJ whole genome shotgun (WGS) entry which is preliminary data.</text>
</comment>
<keyword evidence="3" id="KW-1185">Reference proteome</keyword>
<dbReference type="OrthoDB" id="9072761at2"/>
<evidence type="ECO:0000259" key="1">
    <source>
        <dbReference type="Pfam" id="PF01261"/>
    </source>
</evidence>
<dbReference type="PATRIC" id="fig|1232683.4.peg.103"/>
<sequence length="271" mass="29614">MSNARPYALGPLTVLELSAPEIISVAADAGYDAVGLRLLPSTPGGIYHPLIEDRALLERTLTRMRDTGIRVFDLEIVRIGPQFDVNALQAFLDTGAELGAQCILVAGDDPDIARFSDNFAQFCDLCRPYGMKPNLEFMPWTEVKDLRQALDIVNSIDRPNAGVLIDAIHFDRSGSRTSDIDTIPLSQLHYAQICDAPAEKPDTEAGVIRAAREERLLPGQGGIPLEAIFGRLPKDLPICVEIPSPHLGDAANRARVALEATQSWFAKHIDH</sequence>
<dbReference type="PANTHER" id="PTHR12110:SF48">
    <property type="entry name" value="BLL3656 PROTEIN"/>
    <property type="match status" value="1"/>
</dbReference>
<keyword evidence="2" id="KW-0413">Isomerase</keyword>
<dbReference type="Proteomes" id="UP000028252">
    <property type="component" value="Unassembled WGS sequence"/>
</dbReference>
<dbReference type="RefSeq" id="WP_036182339.1">
    <property type="nucleotide sequence ID" value="NZ_JMQN01000004.1"/>
</dbReference>
<evidence type="ECO:0000313" key="3">
    <source>
        <dbReference type="Proteomes" id="UP000028252"/>
    </source>
</evidence>
<dbReference type="InterPro" id="IPR036237">
    <property type="entry name" value="Xyl_isomerase-like_sf"/>
</dbReference>
<dbReference type="eggNOG" id="COG1082">
    <property type="taxonomic scope" value="Bacteria"/>
</dbReference>
<name>A0A081G4T6_9GAMM</name>
<accession>A0A081G4T6</accession>
<dbReference type="InterPro" id="IPR013022">
    <property type="entry name" value="Xyl_isomerase-like_TIM-brl"/>
</dbReference>
<dbReference type="Pfam" id="PF01261">
    <property type="entry name" value="AP_endonuc_2"/>
    <property type="match status" value="1"/>
</dbReference>
<dbReference type="InterPro" id="IPR050312">
    <property type="entry name" value="IolE/XylAMocC-like"/>
</dbReference>
<proteinExistence type="predicted"/>
<protein>
    <submittedName>
        <fullName evidence="2">Sugar phosphate isomerase</fullName>
    </submittedName>
</protein>
<dbReference type="Gene3D" id="3.20.20.150">
    <property type="entry name" value="Divalent-metal-dependent TIM barrel enzymes"/>
    <property type="match status" value="1"/>
</dbReference>
<feature type="domain" description="Xylose isomerase-like TIM barrel" evidence="1">
    <location>
        <begin position="25"/>
        <end position="259"/>
    </location>
</feature>
<dbReference type="GO" id="GO:0016853">
    <property type="term" value="F:isomerase activity"/>
    <property type="evidence" value="ECO:0007669"/>
    <property type="project" value="UniProtKB-KW"/>
</dbReference>
<organism evidence="2 3">
    <name type="scientific">Marinobacterium lacunae</name>
    <dbReference type="NCBI Taxonomy" id="1232683"/>
    <lineage>
        <taxon>Bacteria</taxon>
        <taxon>Pseudomonadati</taxon>
        <taxon>Pseudomonadota</taxon>
        <taxon>Gammaproteobacteria</taxon>
        <taxon>Oceanospirillales</taxon>
        <taxon>Oceanospirillaceae</taxon>
        <taxon>Marinobacterium</taxon>
    </lineage>
</organism>
<reference evidence="2 3" key="1">
    <citation type="submission" date="2014-04" db="EMBL/GenBank/DDBJ databases">
        <title>Marinobacterium kochiensis sp. nov., isolated from sediment sample collected from Kochi backwaters in Kerala, India.</title>
        <authorList>
            <person name="Singh A."/>
            <person name="Pinnaka A.K."/>
        </authorList>
    </citation>
    <scope>NUCLEOTIDE SEQUENCE [LARGE SCALE GENOMIC DNA]</scope>
    <source>
        <strain evidence="2 3">AK27</strain>
    </source>
</reference>
<dbReference type="AlphaFoldDB" id="A0A081G4T6"/>
<gene>
    <name evidence="2" type="ORF">ADIMK_0103</name>
</gene>
<evidence type="ECO:0000313" key="2">
    <source>
        <dbReference type="EMBL" id="KEA65791.1"/>
    </source>
</evidence>